<evidence type="ECO:0000256" key="2">
    <source>
        <dbReference type="PIRNR" id="PIRNR006241"/>
    </source>
</evidence>
<dbReference type="NCBIfam" id="NF043033">
    <property type="entry name" value="OxoTetrIsom"/>
    <property type="match status" value="1"/>
</dbReference>
<reference evidence="5 6" key="1">
    <citation type="submission" date="2017-05" db="EMBL/GenBank/DDBJ databases">
        <title>Genome of Polynucleobacter sp. MWH-Feld-100.</title>
        <authorList>
            <person name="Hahn M.W."/>
        </authorList>
    </citation>
    <scope>NUCLEOTIDE SEQUENCE [LARGE SCALE GENOMIC DNA]</scope>
    <source>
        <strain evidence="5 6">MWH-Feld-100</strain>
    </source>
</reference>
<evidence type="ECO:0000256" key="1">
    <source>
        <dbReference type="ARBA" id="ARBA00023235"/>
    </source>
</evidence>
<evidence type="ECO:0000256" key="3">
    <source>
        <dbReference type="PIRSR" id="PIRSR006241-50"/>
    </source>
</evidence>
<accession>A0A254PRG1</accession>
<dbReference type="PANTHER" id="PTHR43489:SF13">
    <property type="entry name" value="HYDROXYPYRUVATE ISOMERASE"/>
    <property type="match status" value="1"/>
</dbReference>
<dbReference type="NCBIfam" id="TIGR03234">
    <property type="entry name" value="OH-pyruv-isom"/>
    <property type="match status" value="1"/>
</dbReference>
<evidence type="ECO:0000313" key="5">
    <source>
        <dbReference type="EMBL" id="OWS68888.1"/>
    </source>
</evidence>
<dbReference type="AlphaFoldDB" id="A0A254PRG1"/>
<dbReference type="InterPro" id="IPR013022">
    <property type="entry name" value="Xyl_isomerase-like_TIM-brl"/>
</dbReference>
<evidence type="ECO:0000313" key="6">
    <source>
        <dbReference type="Proteomes" id="UP000197528"/>
    </source>
</evidence>
<dbReference type="PIRSF" id="PIRSF006241">
    <property type="entry name" value="HyI"/>
    <property type="match status" value="1"/>
</dbReference>
<dbReference type="PANTHER" id="PTHR43489">
    <property type="entry name" value="ISOMERASE"/>
    <property type="match status" value="1"/>
</dbReference>
<gene>
    <name evidence="5" type="ORF">CBI31_09165</name>
</gene>
<proteinExistence type="inferred from homology"/>
<dbReference type="InterPro" id="IPR053398">
    <property type="entry name" value="HPT_OtnI_isomerases"/>
</dbReference>
<dbReference type="GO" id="GO:0008903">
    <property type="term" value="F:hydroxypyruvate isomerase activity"/>
    <property type="evidence" value="ECO:0007669"/>
    <property type="project" value="TreeGrafter"/>
</dbReference>
<dbReference type="Gene3D" id="3.20.20.150">
    <property type="entry name" value="Divalent-metal-dependent TIM barrel enzymes"/>
    <property type="match status" value="1"/>
</dbReference>
<feature type="active site" description="Proton donor/acceptor" evidence="3">
    <location>
        <position position="143"/>
    </location>
</feature>
<keyword evidence="1 2" id="KW-0413">Isomerase</keyword>
<evidence type="ECO:0000259" key="4">
    <source>
        <dbReference type="Pfam" id="PF01261"/>
    </source>
</evidence>
<dbReference type="Proteomes" id="UP000197528">
    <property type="component" value="Unassembled WGS sequence"/>
</dbReference>
<comment type="similarity">
    <text evidence="2">Belongs to the hyi family.</text>
</comment>
<dbReference type="InterPro" id="IPR036237">
    <property type="entry name" value="Xyl_isomerase-like_sf"/>
</dbReference>
<protein>
    <submittedName>
        <fullName evidence="5">Hydroxypyruvate isomerase</fullName>
    </submittedName>
</protein>
<feature type="active site" description="Proton donor/acceptor" evidence="3">
    <location>
        <position position="240"/>
    </location>
</feature>
<dbReference type="InterPro" id="IPR026040">
    <property type="entry name" value="HyI-like"/>
</dbReference>
<organism evidence="5 6">
    <name type="scientific">Polynucleobacter campilacus</name>
    <dbReference type="NCBI Taxonomy" id="1743163"/>
    <lineage>
        <taxon>Bacteria</taxon>
        <taxon>Pseudomonadati</taxon>
        <taxon>Pseudomonadota</taxon>
        <taxon>Betaproteobacteria</taxon>
        <taxon>Burkholderiales</taxon>
        <taxon>Burkholderiaceae</taxon>
        <taxon>Polynucleobacter</taxon>
    </lineage>
</organism>
<dbReference type="SUPFAM" id="SSF51658">
    <property type="entry name" value="Xylose isomerase-like"/>
    <property type="match status" value="1"/>
</dbReference>
<dbReference type="EMBL" id="NGUP01000005">
    <property type="protein sequence ID" value="OWS68888.1"/>
    <property type="molecule type" value="Genomic_DNA"/>
</dbReference>
<name>A0A254PRG1_9BURK</name>
<dbReference type="OrthoDB" id="9786584at2"/>
<dbReference type="GO" id="GO:0046487">
    <property type="term" value="P:glyoxylate metabolic process"/>
    <property type="evidence" value="ECO:0007669"/>
    <property type="project" value="TreeGrafter"/>
</dbReference>
<keyword evidence="5" id="KW-0670">Pyruvate</keyword>
<keyword evidence="6" id="KW-1185">Reference proteome</keyword>
<feature type="domain" description="Xylose isomerase-like TIM barrel" evidence="4">
    <location>
        <begin position="21"/>
        <end position="256"/>
    </location>
</feature>
<sequence>MPQFAANLTMLFTETPFLDRFEKAHKSGFKAVEFLFPYPFAASEIKNKLDQHGLKLVLHNLPAGDWDAGERGIACHPDRVAEFREGVTKAIEYAKVLGVPQLNCLAGKAPAGVDSKLLHDTFVSNLKYASAELKKANLRLLIEPINTFDIPGFFLSTTQQALDILKEVAADNLFVQYDIYHAQRMEGELCNTMEKNLAKIGHIQLADNPGRNEPGTGEINYVHLFKFLDRIGYSGWIGCEYKPATTTEAGLGWIQKLNS</sequence>
<dbReference type="FunFam" id="3.20.20.150:FF:000007">
    <property type="entry name" value="Hydroxypyruvate isomerase"/>
    <property type="match status" value="1"/>
</dbReference>
<dbReference type="RefSeq" id="WP_088526110.1">
    <property type="nucleotide sequence ID" value="NZ_NGUP01000005.1"/>
</dbReference>
<dbReference type="InterPro" id="IPR050417">
    <property type="entry name" value="Sugar_Epim/Isomerase"/>
</dbReference>
<dbReference type="InterPro" id="IPR017643">
    <property type="entry name" value="Hydroxypyruvate_isomerase"/>
</dbReference>
<dbReference type="Pfam" id="PF01261">
    <property type="entry name" value="AP_endonuc_2"/>
    <property type="match status" value="1"/>
</dbReference>
<comment type="caution">
    <text evidence="5">The sequence shown here is derived from an EMBL/GenBank/DDBJ whole genome shotgun (WGS) entry which is preliminary data.</text>
</comment>